<evidence type="ECO:0008006" key="3">
    <source>
        <dbReference type="Google" id="ProtNLM"/>
    </source>
</evidence>
<proteinExistence type="predicted"/>
<dbReference type="Pfam" id="PF14052">
    <property type="entry name" value="Caps_assemb_Wzi"/>
    <property type="match status" value="1"/>
</dbReference>
<sequence length="505" mass="56803">MNAQMNSAGICKLKTSQEIDLKSKIYITAYLLFLACGTTYSQKFLQKTNIQGSIGGLVSSDITTPFLLRSNQYGLIPLKSGIGFLNLNIQQEYDSLYTINKKLKRFDYGYGIETHLNYGRVNQVLLPVAHLKMRYGAFQLYGGRRREIQGLVDTLGTMGSYIWSGNALPMPKIEISIPNYTPITKNGLLAIKGNFAHGWFGKGDSVQNVWLHQKSFYARIGKPSWKVHLIGGFNHQVQWGGLPTMPFYDDITKQTISKFGRDFQTFLKVSSGVSLNKNGNAFNNPNGIPGNEATNRAGNHLGTIDMGLQLAVAKLNIFIYRQSFYEDGSLFYLNNIADGLYGISISKQNGFLSKICLEYLNTKNQGGELFEWIPELRGRDNYFYNSLYKDGWIYKGQVIGTPLIIPFNQIKTDLHSRKTLLNNRGTSLNATIYSNLQNVKFITQILFSKNLGNYSEKLNSHQFCMLQKISIPYKNLRMNLALSFDSGQLLNKTIGANIGIGYNIL</sequence>
<evidence type="ECO:0000313" key="1">
    <source>
        <dbReference type="EMBL" id="MCP9762918.1"/>
    </source>
</evidence>
<keyword evidence="2" id="KW-1185">Reference proteome</keyword>
<dbReference type="Gene3D" id="2.40.160.130">
    <property type="entry name" value="Capsule assembly protein Wzi"/>
    <property type="match status" value="1"/>
</dbReference>
<dbReference type="InterPro" id="IPR038636">
    <property type="entry name" value="Wzi_sf"/>
</dbReference>
<organism evidence="1 2">
    <name type="scientific">Lacihabitans soyangensis</name>
    <dbReference type="NCBI Taxonomy" id="869394"/>
    <lineage>
        <taxon>Bacteria</taxon>
        <taxon>Pseudomonadati</taxon>
        <taxon>Bacteroidota</taxon>
        <taxon>Cytophagia</taxon>
        <taxon>Cytophagales</taxon>
        <taxon>Leadbetterellaceae</taxon>
        <taxon>Lacihabitans</taxon>
    </lineage>
</organism>
<comment type="caution">
    <text evidence="1">The sequence shown here is derived from an EMBL/GenBank/DDBJ whole genome shotgun (WGS) entry which is preliminary data.</text>
</comment>
<accession>A0AAE3H196</accession>
<dbReference type="AlphaFoldDB" id="A0AAE3H196"/>
<dbReference type="EMBL" id="RJUF01000017">
    <property type="protein sequence ID" value="MCP9762918.1"/>
    <property type="molecule type" value="Genomic_DNA"/>
</dbReference>
<gene>
    <name evidence="1" type="ORF">EGI31_08105</name>
</gene>
<dbReference type="Proteomes" id="UP001204144">
    <property type="component" value="Unassembled WGS sequence"/>
</dbReference>
<protein>
    <recommendedName>
        <fullName evidence="3">Capsule assembly Wzi family protein</fullName>
    </recommendedName>
</protein>
<name>A0AAE3H196_9BACT</name>
<reference evidence="1 2" key="1">
    <citation type="submission" date="2018-11" db="EMBL/GenBank/DDBJ databases">
        <title>Novel bacteria species description.</title>
        <authorList>
            <person name="Han J.-H."/>
        </authorList>
    </citation>
    <scope>NUCLEOTIDE SEQUENCE [LARGE SCALE GENOMIC DNA]</scope>
    <source>
        <strain evidence="1 2">KCTC23259</strain>
    </source>
</reference>
<dbReference type="InterPro" id="IPR026950">
    <property type="entry name" value="Caps_assemb_Wzi"/>
</dbReference>
<evidence type="ECO:0000313" key="2">
    <source>
        <dbReference type="Proteomes" id="UP001204144"/>
    </source>
</evidence>